<dbReference type="Proteomes" id="UP000230184">
    <property type="component" value="Unassembled WGS sequence"/>
</dbReference>
<keyword evidence="1" id="KW-0808">Transferase</keyword>
<dbReference type="GO" id="GO:0008168">
    <property type="term" value="F:methyltransferase activity"/>
    <property type="evidence" value="ECO:0007669"/>
    <property type="project" value="UniProtKB-KW"/>
</dbReference>
<accession>A0A2M6YT09</accession>
<reference evidence="2" key="1">
    <citation type="submission" date="2017-09" db="EMBL/GenBank/DDBJ databases">
        <title>Depth-based differentiation of microbial function through sediment-hosted aquifers and enrichment of novel symbionts in the deep terrestrial subsurface.</title>
        <authorList>
            <person name="Probst A.J."/>
            <person name="Ladd B."/>
            <person name="Jarett J.K."/>
            <person name="Geller-Mcgrath D.E."/>
            <person name="Sieber C.M.K."/>
            <person name="Emerson J.B."/>
            <person name="Anantharaman K."/>
            <person name="Thomas B.C."/>
            <person name="Malmstrom R."/>
            <person name="Stieglmeier M."/>
            <person name="Klingl A."/>
            <person name="Woyke T."/>
            <person name="Ryan C.M."/>
            <person name="Banfield J.F."/>
        </authorList>
    </citation>
    <scope>NUCLEOTIDE SEQUENCE [LARGE SCALE GENOMIC DNA]</scope>
</reference>
<evidence type="ECO:0000313" key="1">
    <source>
        <dbReference type="EMBL" id="PIU36619.1"/>
    </source>
</evidence>
<name>A0A2M6YT09_9BACT</name>
<dbReference type="InterPro" id="IPR029063">
    <property type="entry name" value="SAM-dependent_MTases_sf"/>
</dbReference>
<organism evidence="1 2">
    <name type="scientific">Candidatus Roizmanbacteria bacterium CG07_land_8_20_14_0_80_34_15</name>
    <dbReference type="NCBI Taxonomy" id="1974849"/>
    <lineage>
        <taxon>Bacteria</taxon>
        <taxon>Candidatus Roizmaniibacteriota</taxon>
    </lineage>
</organism>
<gene>
    <name evidence="1" type="ORF">COT02_05110</name>
</gene>
<proteinExistence type="predicted"/>
<sequence>YQDSTWLSLMEDRIRLSYELLSKRGSYYLHLDENANHYGRILLNNVMGAENFKREIIWDIQVLSGYK</sequence>
<comment type="caution">
    <text evidence="1">The sequence shown here is derived from an EMBL/GenBank/DDBJ whole genome shotgun (WGS) entry which is preliminary data.</text>
</comment>
<dbReference type="Gene3D" id="3.40.50.150">
    <property type="entry name" value="Vaccinia Virus protein VP39"/>
    <property type="match status" value="1"/>
</dbReference>
<dbReference type="EMBL" id="PEWY01000143">
    <property type="protein sequence ID" value="PIU36619.1"/>
    <property type="molecule type" value="Genomic_DNA"/>
</dbReference>
<keyword evidence="1" id="KW-0489">Methyltransferase</keyword>
<dbReference type="AlphaFoldDB" id="A0A2M6YT09"/>
<dbReference type="SUPFAM" id="SSF53335">
    <property type="entry name" value="S-adenosyl-L-methionine-dependent methyltransferases"/>
    <property type="match status" value="1"/>
</dbReference>
<evidence type="ECO:0000313" key="2">
    <source>
        <dbReference type="Proteomes" id="UP000230184"/>
    </source>
</evidence>
<protein>
    <submittedName>
        <fullName evidence="1">Site-specific DNA-methyltransferase</fullName>
    </submittedName>
</protein>
<feature type="non-terminal residue" evidence="1">
    <location>
        <position position="67"/>
    </location>
</feature>
<feature type="non-terminal residue" evidence="1">
    <location>
        <position position="1"/>
    </location>
</feature>
<dbReference type="GO" id="GO:0032259">
    <property type="term" value="P:methylation"/>
    <property type="evidence" value="ECO:0007669"/>
    <property type="project" value="UniProtKB-KW"/>
</dbReference>